<reference evidence="1" key="2">
    <citation type="submission" date="2015-11" db="EMBL/GenBank/DDBJ databases">
        <authorList>
            <person name="Zhang Y."/>
            <person name="Guo Z."/>
        </authorList>
    </citation>
    <scope>NUCLEOTIDE SEQUENCE</scope>
    <source>
        <strain evidence="1">1</strain>
    </source>
</reference>
<gene>
    <name evidence="1" type="ORF">BN2458_PEG0056</name>
    <name evidence="2" type="ORF">LS75_006745</name>
</gene>
<evidence type="ECO:0000313" key="2">
    <source>
        <dbReference type="EMBL" id="TLD78298.1"/>
    </source>
</evidence>
<reference evidence="4" key="3">
    <citation type="submission" date="2015-11" db="EMBL/GenBank/DDBJ databases">
        <authorList>
            <person name="Anvar S.Y."/>
        </authorList>
    </citation>
    <scope>NUCLEOTIDE SEQUENCE [LARGE SCALE GENOMIC DNA]</scope>
</reference>
<dbReference type="AlphaFoldDB" id="A0A0S4PRK4"/>
<protein>
    <submittedName>
        <fullName evidence="1">Capsular polysaccharide biosynthesis protein</fullName>
    </submittedName>
</protein>
<dbReference type="SUPFAM" id="SSF56784">
    <property type="entry name" value="HAD-like"/>
    <property type="match status" value="1"/>
</dbReference>
<dbReference type="Proteomes" id="UP000029925">
    <property type="component" value="Unassembled WGS sequence"/>
</dbReference>
<evidence type="ECO:0000313" key="3">
    <source>
        <dbReference type="Proteomes" id="UP000029925"/>
    </source>
</evidence>
<organism evidence="1 4">
    <name type="scientific">Helicobacter typhlonius</name>
    <dbReference type="NCBI Taxonomy" id="76936"/>
    <lineage>
        <taxon>Bacteria</taxon>
        <taxon>Pseudomonadati</taxon>
        <taxon>Campylobacterota</taxon>
        <taxon>Epsilonproteobacteria</taxon>
        <taxon>Campylobacterales</taxon>
        <taxon>Helicobacteraceae</taxon>
        <taxon>Helicobacter</taxon>
    </lineage>
</organism>
<dbReference type="InterPro" id="IPR036412">
    <property type="entry name" value="HAD-like_sf"/>
</dbReference>
<dbReference type="EMBL" id="JRPF02000007">
    <property type="protein sequence ID" value="TLD78298.1"/>
    <property type="molecule type" value="Genomic_DNA"/>
</dbReference>
<evidence type="ECO:0000313" key="1">
    <source>
        <dbReference type="EMBL" id="CUU38943.1"/>
    </source>
</evidence>
<dbReference type="STRING" id="76936.BN2458_PEG0056"/>
<accession>A0A0S4PRK4</accession>
<proteinExistence type="predicted"/>
<dbReference type="Proteomes" id="UP000064525">
    <property type="component" value="Chromosome I"/>
</dbReference>
<dbReference type="RefSeq" id="WP_034325844.1">
    <property type="nucleotide sequence ID" value="NZ_CAJTQN010000008.1"/>
</dbReference>
<name>A0A0S4PRK4_9HELI</name>
<dbReference type="GeneID" id="78150435"/>
<evidence type="ECO:0000313" key="4">
    <source>
        <dbReference type="Proteomes" id="UP000064525"/>
    </source>
</evidence>
<sequence length="121" mass="13809">MLTLSTLHKTWILDIDGTILKHNGYLQGNDVLLEGVKDFFEKLPKGDKVILLTARKQEELESLQSFLAKEGIIYHHILCDMPLGERILVNDKKPSGLKTAFAINKERDEAFKIAYQIDENL</sequence>
<dbReference type="KEGG" id="hty:BN2458_PEG0056"/>
<dbReference type="InterPro" id="IPR023214">
    <property type="entry name" value="HAD_sf"/>
</dbReference>
<dbReference type="PATRIC" id="fig|76936.10.peg.56"/>
<dbReference type="OrthoDB" id="5325692at2"/>
<dbReference type="EMBL" id="LN907858">
    <property type="protein sequence ID" value="CUU38943.1"/>
    <property type="molecule type" value="Genomic_DNA"/>
</dbReference>
<keyword evidence="3" id="KW-1185">Reference proteome</keyword>
<reference evidence="2 3" key="1">
    <citation type="journal article" date="2014" name="Genome Announc.">
        <title>Draft genome sequences of eight enterohepatic helicobacter species isolated from both laboratory and wild rodents.</title>
        <authorList>
            <person name="Sheh A."/>
            <person name="Shen Z."/>
            <person name="Fox J.G."/>
        </authorList>
    </citation>
    <scope>NUCLEOTIDE SEQUENCE [LARGE SCALE GENOMIC DNA]</scope>
    <source>
        <strain evidence="2 3">MIT 98-6810</strain>
    </source>
</reference>
<dbReference type="Gene3D" id="3.40.50.1000">
    <property type="entry name" value="HAD superfamily/HAD-like"/>
    <property type="match status" value="1"/>
</dbReference>